<dbReference type="STRING" id="45351.A7T056"/>
<dbReference type="Pfam" id="PF00402">
    <property type="entry name" value="Calponin"/>
    <property type="match status" value="1"/>
</dbReference>
<dbReference type="InterPro" id="IPR050606">
    <property type="entry name" value="Calponin-like"/>
</dbReference>
<dbReference type="InterPro" id="IPR000557">
    <property type="entry name" value="Calponin_repeat"/>
</dbReference>
<dbReference type="Proteomes" id="UP000001593">
    <property type="component" value="Unassembled WGS sequence"/>
</dbReference>
<dbReference type="FunCoup" id="A7T056">
    <property type="interactions" value="446"/>
</dbReference>
<name>A7T056_NEMVE</name>
<keyword evidence="6" id="KW-1185">Reference proteome</keyword>
<gene>
    <name evidence="5" type="ORF">NEMVEDRAFT_v1g220290</name>
</gene>
<dbReference type="PhylomeDB" id="A7T056"/>
<feature type="compositionally biased region" description="Basic and acidic residues" evidence="3">
    <location>
        <begin position="66"/>
        <end position="82"/>
    </location>
</feature>
<evidence type="ECO:0000256" key="3">
    <source>
        <dbReference type="SAM" id="MobiDB-lite"/>
    </source>
</evidence>
<dbReference type="AlphaFoldDB" id="A7T056"/>
<dbReference type="GO" id="GO:0007015">
    <property type="term" value="P:actin filament organization"/>
    <property type="evidence" value="ECO:0000318"/>
    <property type="project" value="GO_Central"/>
</dbReference>
<evidence type="ECO:0000313" key="6">
    <source>
        <dbReference type="Proteomes" id="UP000001593"/>
    </source>
</evidence>
<comment type="similarity">
    <text evidence="1 2">Belongs to the calponin family.</text>
</comment>
<feature type="compositionally biased region" description="Polar residues" evidence="3">
    <location>
        <begin position="90"/>
        <end position="100"/>
    </location>
</feature>
<evidence type="ECO:0000259" key="4">
    <source>
        <dbReference type="PROSITE" id="PS50021"/>
    </source>
</evidence>
<dbReference type="PROSITE" id="PS50021">
    <property type="entry name" value="CH"/>
    <property type="match status" value="1"/>
</dbReference>
<dbReference type="HOGENOM" id="CLU_055232_1_2_1"/>
<dbReference type="PROSITE" id="PS51122">
    <property type="entry name" value="CALPONIN_2"/>
    <property type="match status" value="1"/>
</dbReference>
<dbReference type="PROSITE" id="PS01052">
    <property type="entry name" value="CALPONIN_1"/>
    <property type="match status" value="1"/>
</dbReference>
<dbReference type="EMBL" id="DS470004">
    <property type="protein sequence ID" value="EDO30654.1"/>
    <property type="molecule type" value="Genomic_DNA"/>
</dbReference>
<dbReference type="KEGG" id="nve:5501457"/>
<dbReference type="Gene3D" id="1.10.418.10">
    <property type="entry name" value="Calponin-like domain"/>
    <property type="match status" value="1"/>
</dbReference>
<dbReference type="PANTHER" id="PTHR47385">
    <property type="entry name" value="CALPONIN"/>
    <property type="match status" value="1"/>
</dbReference>
<feature type="domain" description="Calponin-homology (CH)" evidence="4">
    <location>
        <begin position="1"/>
        <end position="53"/>
    </location>
</feature>
<dbReference type="InterPro" id="IPR003096">
    <property type="entry name" value="SM22_calponin"/>
</dbReference>
<dbReference type="eggNOG" id="KOG2046">
    <property type="taxonomic scope" value="Eukaryota"/>
</dbReference>
<sequence>MAFKMMENIAKFLDFCGTFGVAKSDLFQTVDLYEKQNIQQVINSIYALARKANSKGLSVPILGPKESQKNPREFTEEQKRAGEGVIGLQMGSNKGASQAGDTFGRPRQVAGNTSYPTK</sequence>
<proteinExistence type="inferred from homology"/>
<dbReference type="PANTHER" id="PTHR47385:SF14">
    <property type="entry name" value="TRANSGELIN"/>
    <property type="match status" value="1"/>
</dbReference>
<dbReference type="OMA" id="IEVMSAY"/>
<dbReference type="Pfam" id="PF00307">
    <property type="entry name" value="CH"/>
    <property type="match status" value="1"/>
</dbReference>
<dbReference type="GO" id="GO:0015629">
    <property type="term" value="C:actin cytoskeleton"/>
    <property type="evidence" value="ECO:0000318"/>
    <property type="project" value="GO_Central"/>
</dbReference>
<evidence type="ECO:0000313" key="5">
    <source>
        <dbReference type="EMBL" id="EDO30654.1"/>
    </source>
</evidence>
<dbReference type="SUPFAM" id="SSF47576">
    <property type="entry name" value="Calponin-homology domain, CH-domain"/>
    <property type="match status" value="1"/>
</dbReference>
<dbReference type="PRINTS" id="PR00888">
    <property type="entry name" value="SM22CALPONIN"/>
</dbReference>
<dbReference type="GO" id="GO:0051015">
    <property type="term" value="F:actin filament binding"/>
    <property type="evidence" value="ECO:0000318"/>
    <property type="project" value="GO_Central"/>
</dbReference>
<dbReference type="InParanoid" id="A7T056"/>
<organism evidence="5 6">
    <name type="scientific">Nematostella vectensis</name>
    <name type="common">Starlet sea anemone</name>
    <dbReference type="NCBI Taxonomy" id="45351"/>
    <lineage>
        <taxon>Eukaryota</taxon>
        <taxon>Metazoa</taxon>
        <taxon>Cnidaria</taxon>
        <taxon>Anthozoa</taxon>
        <taxon>Hexacorallia</taxon>
        <taxon>Actiniaria</taxon>
        <taxon>Edwardsiidae</taxon>
        <taxon>Nematostella</taxon>
    </lineage>
</organism>
<dbReference type="InterPro" id="IPR036872">
    <property type="entry name" value="CH_dom_sf"/>
</dbReference>
<accession>A7T056</accession>
<reference evidence="5 6" key="1">
    <citation type="journal article" date="2007" name="Science">
        <title>Sea anemone genome reveals ancestral eumetazoan gene repertoire and genomic organization.</title>
        <authorList>
            <person name="Putnam N.H."/>
            <person name="Srivastava M."/>
            <person name="Hellsten U."/>
            <person name="Dirks B."/>
            <person name="Chapman J."/>
            <person name="Salamov A."/>
            <person name="Terry A."/>
            <person name="Shapiro H."/>
            <person name="Lindquist E."/>
            <person name="Kapitonov V.V."/>
            <person name="Jurka J."/>
            <person name="Genikhovich G."/>
            <person name="Grigoriev I.V."/>
            <person name="Lucas S.M."/>
            <person name="Steele R.E."/>
            <person name="Finnerty J.R."/>
            <person name="Technau U."/>
            <person name="Martindale M.Q."/>
            <person name="Rokhsar D.S."/>
        </authorList>
    </citation>
    <scope>NUCLEOTIDE SEQUENCE [LARGE SCALE GENOMIC DNA]</scope>
    <source>
        <strain evidence="6">CH2 X CH6</strain>
    </source>
</reference>
<evidence type="ECO:0000256" key="2">
    <source>
        <dbReference type="RuleBase" id="RU361224"/>
    </source>
</evidence>
<evidence type="ECO:0000256" key="1">
    <source>
        <dbReference type="ARBA" id="ARBA00009631"/>
    </source>
</evidence>
<dbReference type="InterPro" id="IPR001715">
    <property type="entry name" value="CH_dom"/>
</dbReference>
<feature type="region of interest" description="Disordered" evidence="3">
    <location>
        <begin position="59"/>
        <end position="118"/>
    </location>
</feature>
<protein>
    <recommendedName>
        <fullName evidence="2">Transgelin</fullName>
    </recommendedName>
</protein>